<evidence type="ECO:0000313" key="11">
    <source>
        <dbReference type="Proteomes" id="UP000264056"/>
    </source>
</evidence>
<dbReference type="Proteomes" id="UP000264056">
    <property type="component" value="Unassembled WGS sequence"/>
</dbReference>
<dbReference type="GO" id="GO:0005524">
    <property type="term" value="F:ATP binding"/>
    <property type="evidence" value="ECO:0007669"/>
    <property type="project" value="UniProtKB-KW"/>
</dbReference>
<reference evidence="9" key="3">
    <citation type="submission" date="2018-08" db="EMBL/GenBank/DDBJ databases">
        <title>Streptococcus chenjunshii sp. nov., isolated from stools sample of the Tibetan antelope in the Qinghai-Tibet plateau, China.</title>
        <authorList>
            <person name="Tian Z."/>
        </authorList>
    </citation>
    <scope>NUCLEOTIDE SEQUENCE [LARGE SCALE GENOMIC DNA]</scope>
    <source>
        <strain evidence="9">Z15</strain>
    </source>
</reference>
<dbReference type="Pfam" id="PF00005">
    <property type="entry name" value="ABC_tran"/>
    <property type="match status" value="1"/>
</dbReference>
<dbReference type="InterPro" id="IPR027417">
    <property type="entry name" value="P-loop_NTPase"/>
</dbReference>
<evidence type="ECO:0000256" key="1">
    <source>
        <dbReference type="ARBA" id="ARBA00005417"/>
    </source>
</evidence>
<evidence type="ECO:0000313" key="6">
    <source>
        <dbReference type="EMBL" id="AXQ78024.1"/>
    </source>
</evidence>
<dbReference type="Gene3D" id="3.40.50.300">
    <property type="entry name" value="P-loop containing nucleotide triphosphate hydrolases"/>
    <property type="match status" value="1"/>
</dbReference>
<dbReference type="CDD" id="cd03235">
    <property type="entry name" value="ABC_Metallic_Cations"/>
    <property type="match status" value="1"/>
</dbReference>
<dbReference type="EMBL" id="QVQZ01000023">
    <property type="protein sequence ID" value="RFU52662.1"/>
    <property type="molecule type" value="Genomic_DNA"/>
</dbReference>
<dbReference type="EMBL" id="QVQY01000027">
    <property type="protein sequence ID" value="RFU50434.1"/>
    <property type="molecule type" value="Genomic_DNA"/>
</dbReference>
<keyword evidence="2" id="KW-0813">Transport</keyword>
<dbReference type="Proteomes" id="UP000246115">
    <property type="component" value="Chromosome"/>
</dbReference>
<dbReference type="InterPro" id="IPR050153">
    <property type="entry name" value="Metal_Ion_Import_ABC"/>
</dbReference>
<dbReference type="OrthoDB" id="9806726at2"/>
<accession>A0A346NAH9</accession>
<protein>
    <submittedName>
        <fullName evidence="8">Metal ABC transporter ATP-binding protein</fullName>
    </submittedName>
</protein>
<dbReference type="AlphaFoldDB" id="A0A372KK31"/>
<evidence type="ECO:0000313" key="10">
    <source>
        <dbReference type="Proteomes" id="UP000262901"/>
    </source>
</evidence>
<reference evidence="7 11" key="1">
    <citation type="submission" date="2018-08" db="EMBL/GenBank/DDBJ databases">
        <title>Draft genome of Streptococcus sp .nov. Z2.</title>
        <authorList>
            <person name="Tian Z."/>
        </authorList>
    </citation>
    <scope>NUCLEOTIDE SEQUENCE [LARGE SCALE GENOMIC DNA]</scope>
    <source>
        <strain evidence="7 11">Z2</strain>
    </source>
</reference>
<dbReference type="PROSITE" id="PS50893">
    <property type="entry name" value="ABC_TRANSPORTER_2"/>
    <property type="match status" value="1"/>
</dbReference>
<comment type="similarity">
    <text evidence="1">Belongs to the ABC transporter superfamily.</text>
</comment>
<evidence type="ECO:0000256" key="3">
    <source>
        <dbReference type="ARBA" id="ARBA00022741"/>
    </source>
</evidence>
<gene>
    <name evidence="6" type="ORF">DDV21_002515</name>
    <name evidence="7" type="ORF">DDV22_08780</name>
    <name evidence="8" type="ORF">DDV23_08620</name>
</gene>
<feature type="domain" description="ABC transporter" evidence="5">
    <location>
        <begin position="2"/>
        <end position="234"/>
    </location>
</feature>
<name>A0A372KK31_9STRE</name>
<dbReference type="PANTHER" id="PTHR42734">
    <property type="entry name" value="METAL TRANSPORT SYSTEM ATP-BINDING PROTEIN TM_0124-RELATED"/>
    <property type="match status" value="1"/>
</dbReference>
<dbReference type="SUPFAM" id="SSF52540">
    <property type="entry name" value="P-loop containing nucleoside triphosphate hydrolases"/>
    <property type="match status" value="1"/>
</dbReference>
<dbReference type="RefSeq" id="WP_116878693.1">
    <property type="nucleotide sequence ID" value="NZ_CP031733.1"/>
</dbReference>
<dbReference type="SMART" id="SM00382">
    <property type="entry name" value="AAA"/>
    <property type="match status" value="1"/>
</dbReference>
<sequence>MIRISHLTCDYTRTQPVLDNLSLTLEKGKIIGIVGPNGAGKSTFIKALLGLVEYSGTIEVLGEDYRQLSGKAAYVEQRSQIDLHFPITVKECVLQGAYRRKWPFPLLTKRKGPQLNQVLEQLGLTSLKHRPLHALSGGQLQRVMIARCLIQETEYLFLDEPFAGIDLVSEKMIIDLLRELQSQSKTIVMVHHDLSKVRTYFDYLLILKQKLVAYGPVSQVFTAENLQAAYGSGLFINTNGEV</sequence>
<dbReference type="Proteomes" id="UP000262901">
    <property type="component" value="Unassembled WGS sequence"/>
</dbReference>
<keyword evidence="4 8" id="KW-0067">ATP-binding</keyword>
<reference evidence="6" key="4">
    <citation type="journal article" date="2019" name="Int. J. Syst. Evol. Microbiol.">
        <title>Streptococcus chenjunshii sp. nov. isolated from feces of Tibetan antelopes.</title>
        <authorList>
            <person name="Tian Z."/>
            <person name="Lu S."/>
            <person name="Jin D."/>
            <person name="Yang J."/>
            <person name="Pu J."/>
            <person name="Lai X.H."/>
            <person name="Bai X.N."/>
            <person name="Wu X.M."/>
            <person name="Li J."/>
            <person name="Wang S."/>
            <person name="Xu J."/>
        </authorList>
    </citation>
    <scope>NUCLEOTIDE SEQUENCE</scope>
    <source>
        <strain evidence="6">Z15</strain>
    </source>
</reference>
<dbReference type="InterPro" id="IPR017871">
    <property type="entry name" value="ABC_transporter-like_CS"/>
</dbReference>
<dbReference type="InterPro" id="IPR003593">
    <property type="entry name" value="AAA+_ATPase"/>
</dbReference>
<organism evidence="8 10">
    <name type="scientific">Streptococcus chenjunshii</name>
    <dbReference type="NCBI Taxonomy" id="2173853"/>
    <lineage>
        <taxon>Bacteria</taxon>
        <taxon>Bacillati</taxon>
        <taxon>Bacillota</taxon>
        <taxon>Bacilli</taxon>
        <taxon>Lactobacillales</taxon>
        <taxon>Streptococcaceae</taxon>
        <taxon>Streptococcus</taxon>
    </lineage>
</organism>
<proteinExistence type="inferred from homology"/>
<evidence type="ECO:0000259" key="5">
    <source>
        <dbReference type="PROSITE" id="PS50893"/>
    </source>
</evidence>
<dbReference type="GO" id="GO:0016887">
    <property type="term" value="F:ATP hydrolysis activity"/>
    <property type="evidence" value="ECO:0007669"/>
    <property type="project" value="InterPro"/>
</dbReference>
<evidence type="ECO:0000256" key="4">
    <source>
        <dbReference type="ARBA" id="ARBA00022840"/>
    </source>
</evidence>
<evidence type="ECO:0000313" key="8">
    <source>
        <dbReference type="EMBL" id="RFU52662.1"/>
    </source>
</evidence>
<evidence type="ECO:0000256" key="2">
    <source>
        <dbReference type="ARBA" id="ARBA00022448"/>
    </source>
</evidence>
<accession>A0A372KK31</accession>
<dbReference type="PROSITE" id="PS00211">
    <property type="entry name" value="ABC_TRANSPORTER_1"/>
    <property type="match status" value="1"/>
</dbReference>
<evidence type="ECO:0000313" key="7">
    <source>
        <dbReference type="EMBL" id="RFU50434.1"/>
    </source>
</evidence>
<dbReference type="KEGG" id="schj:DDV21_002515"/>
<keyword evidence="3" id="KW-0547">Nucleotide-binding</keyword>
<reference evidence="8 10" key="2">
    <citation type="submission" date="2018-08" db="EMBL/GenBank/DDBJ databases">
        <title>Draft genome of Streptococcus sp. nov. Z1.</title>
        <authorList>
            <person name="Tian Z."/>
        </authorList>
    </citation>
    <scope>NUCLEOTIDE SEQUENCE [LARGE SCALE GENOMIC DNA]</scope>
    <source>
        <strain evidence="8">Z1</strain>
        <strain evidence="10">Z1(2018)</strain>
    </source>
</reference>
<dbReference type="InterPro" id="IPR003439">
    <property type="entry name" value="ABC_transporter-like_ATP-bd"/>
</dbReference>
<dbReference type="PANTHER" id="PTHR42734:SF5">
    <property type="entry name" value="IRON TRANSPORT SYSTEM ATP-BINDING PROTEIN HI_0361-RELATED"/>
    <property type="match status" value="1"/>
</dbReference>
<keyword evidence="11" id="KW-1185">Reference proteome</keyword>
<evidence type="ECO:0000313" key="9">
    <source>
        <dbReference type="Proteomes" id="UP000246115"/>
    </source>
</evidence>
<dbReference type="EMBL" id="CP031733">
    <property type="protein sequence ID" value="AXQ78024.1"/>
    <property type="molecule type" value="Genomic_DNA"/>
</dbReference>